<dbReference type="InterPro" id="IPR006949">
    <property type="entry name" value="Barrel_Baseplate_J-like"/>
</dbReference>
<name>A0A8J6M8K8_9FIRM</name>
<dbReference type="PANTHER" id="PTHR37829:SF3">
    <property type="entry name" value="PROTEIN JAYE-RELATED"/>
    <property type="match status" value="1"/>
</dbReference>
<comment type="similarity">
    <text evidence="1">Belongs to the Mu gp47/PBSX XkdT family.</text>
</comment>
<dbReference type="PANTHER" id="PTHR37829">
    <property type="entry name" value="PHAGE-LIKE ELEMENT PBSX PROTEIN XKDT"/>
    <property type="match status" value="1"/>
</dbReference>
<evidence type="ECO:0000259" key="4">
    <source>
        <dbReference type="Pfam" id="PF26079"/>
    </source>
</evidence>
<dbReference type="InterPro" id="IPR058530">
    <property type="entry name" value="Baseplate_J-like_C"/>
</dbReference>
<protein>
    <submittedName>
        <fullName evidence="5">Baseplate J/gp47 family protein</fullName>
    </submittedName>
</protein>
<proteinExistence type="inferred from homology"/>
<accession>A0A8J6M8K8</accession>
<feature type="domain" description="Baseplate protein J-like barrel" evidence="2">
    <location>
        <begin position="91"/>
        <end position="170"/>
    </location>
</feature>
<evidence type="ECO:0000259" key="3">
    <source>
        <dbReference type="Pfam" id="PF26078"/>
    </source>
</evidence>
<evidence type="ECO:0000256" key="1">
    <source>
        <dbReference type="ARBA" id="ARBA00038087"/>
    </source>
</evidence>
<dbReference type="Pfam" id="PF26078">
    <property type="entry name" value="Baseplate_J_M"/>
    <property type="match status" value="1"/>
</dbReference>
<dbReference type="InterPro" id="IPR052399">
    <property type="entry name" value="Phage_Baseplate_Assmbl_Protein"/>
</dbReference>
<gene>
    <name evidence="5" type="ORF">H8S11_08695</name>
</gene>
<evidence type="ECO:0000313" key="5">
    <source>
        <dbReference type="EMBL" id="MBC5722887.1"/>
    </source>
</evidence>
<dbReference type="Pfam" id="PF04865">
    <property type="entry name" value="Baseplate_J"/>
    <property type="match status" value="1"/>
</dbReference>
<reference evidence="5" key="1">
    <citation type="submission" date="2020-08" db="EMBL/GenBank/DDBJ databases">
        <title>Genome public.</title>
        <authorList>
            <person name="Liu C."/>
            <person name="Sun Q."/>
        </authorList>
    </citation>
    <scope>NUCLEOTIDE SEQUENCE</scope>
    <source>
        <strain evidence="5">NSJ-23</strain>
    </source>
</reference>
<dbReference type="InterPro" id="IPR058531">
    <property type="entry name" value="Baseplate_J_M"/>
</dbReference>
<keyword evidence="6" id="KW-1185">Reference proteome</keyword>
<comment type="caution">
    <text evidence="5">The sequence shown here is derived from an EMBL/GenBank/DDBJ whole genome shotgun (WGS) entry which is preliminary data.</text>
</comment>
<organism evidence="5 6">
    <name type="scientific">Flintibacter hominis</name>
    <dbReference type="NCBI Taxonomy" id="2763048"/>
    <lineage>
        <taxon>Bacteria</taxon>
        <taxon>Bacillati</taxon>
        <taxon>Bacillota</taxon>
        <taxon>Clostridia</taxon>
        <taxon>Eubacteriales</taxon>
        <taxon>Flintibacter</taxon>
    </lineage>
</organism>
<dbReference type="Pfam" id="PF26079">
    <property type="entry name" value="Baseplate_J_C"/>
    <property type="match status" value="1"/>
</dbReference>
<dbReference type="EMBL" id="JACOPO010000005">
    <property type="protein sequence ID" value="MBC5722887.1"/>
    <property type="molecule type" value="Genomic_DNA"/>
</dbReference>
<dbReference type="Proteomes" id="UP000628736">
    <property type="component" value="Unassembled WGS sequence"/>
</dbReference>
<feature type="domain" description="Baseplate J-like C-terminal" evidence="4">
    <location>
        <begin position="267"/>
        <end position="347"/>
    </location>
</feature>
<evidence type="ECO:0000313" key="6">
    <source>
        <dbReference type="Proteomes" id="UP000628736"/>
    </source>
</evidence>
<evidence type="ECO:0000259" key="2">
    <source>
        <dbReference type="Pfam" id="PF04865"/>
    </source>
</evidence>
<dbReference type="AlphaFoldDB" id="A0A8J6M8K8"/>
<sequence>MKTVEEIYQEMLSAYGEKTGVAPAEGCDLSARLYACAAQVFSLYVQAGWVARQAFPQTAEGEYLDRHAQLRGLERKEPVAARGVVRFAGEISENTDRPIPAGTVCMTAGLIRFETIEDGLLAAGQAHVDVPVQALVPGISGNVAAGTILSMAVAPAGISACSNPSPCQGGVDREGDEQLRQRVLDTFQRLPNGANAAFYQQGALSFDPVAAAVVVPKPRGTGTLDVVVATHQGLPDRDLLDELAKYFQRRREIAVEVQVRAPQTQAVQVAVQVAPHSEYRAEQVLEEVEDAVRGWFTGQRLGHDVLLAQLGSLIYGCDGVANYAILSPTADVEVEQDVLPVLDTLTVEEMP</sequence>
<feature type="domain" description="Baseplate J-like central" evidence="3">
    <location>
        <begin position="191"/>
        <end position="260"/>
    </location>
</feature>